<accession>A0ABR7LVS6</accession>
<dbReference type="SUPFAM" id="SSF46689">
    <property type="entry name" value="Homeodomain-like"/>
    <property type="match status" value="1"/>
</dbReference>
<keyword evidence="8" id="KW-1185">Reference proteome</keyword>
<dbReference type="Proteomes" id="UP000805614">
    <property type="component" value="Unassembled WGS sequence"/>
</dbReference>
<dbReference type="Pfam" id="PF16859">
    <property type="entry name" value="TetR_C_11"/>
    <property type="match status" value="1"/>
</dbReference>
<evidence type="ECO:0000313" key="7">
    <source>
        <dbReference type="EMBL" id="MBC6468879.1"/>
    </source>
</evidence>
<dbReference type="InterPro" id="IPR050109">
    <property type="entry name" value="HTH-type_TetR-like_transc_reg"/>
</dbReference>
<dbReference type="SUPFAM" id="SSF48498">
    <property type="entry name" value="Tetracyclin repressor-like, C-terminal domain"/>
    <property type="match status" value="1"/>
</dbReference>
<evidence type="ECO:0000259" key="6">
    <source>
        <dbReference type="PROSITE" id="PS50977"/>
    </source>
</evidence>
<sequence length="229" mass="24342">MIPTRSTSEIPGAPLPSPSHPIDAAPARRPGGRSAQVRRRVLDAVRDQLVEQGYDALSVDVVADRSGVHRTTVYRRWRDVGGLLADVLAEATGDDWSPPDTGSLEGDLVAVNREVHAALTGDPPITTALIAASFRSEQAGEALRLFWADRYARCSVIVRRAVERGEVPARTDARRLLVAATAPLYHEMVLLRTPAGPDLVERWAGDAATAARAGAFAAAGAADPMTDPG</sequence>
<evidence type="ECO:0000313" key="8">
    <source>
        <dbReference type="Proteomes" id="UP000805614"/>
    </source>
</evidence>
<keyword evidence="3" id="KW-0804">Transcription</keyword>
<dbReference type="PROSITE" id="PS50977">
    <property type="entry name" value="HTH_TETR_2"/>
    <property type="match status" value="1"/>
</dbReference>
<dbReference type="InterPro" id="IPR011075">
    <property type="entry name" value="TetR_C"/>
</dbReference>
<dbReference type="RefSeq" id="WP_187245931.1">
    <property type="nucleotide sequence ID" value="NZ_BAAAOK010000001.1"/>
</dbReference>
<organism evidence="7 8">
    <name type="scientific">Actinomadura alba</name>
    <dbReference type="NCBI Taxonomy" id="406431"/>
    <lineage>
        <taxon>Bacteria</taxon>
        <taxon>Bacillati</taxon>
        <taxon>Actinomycetota</taxon>
        <taxon>Actinomycetes</taxon>
        <taxon>Streptosporangiales</taxon>
        <taxon>Thermomonosporaceae</taxon>
        <taxon>Actinomadura</taxon>
    </lineage>
</organism>
<dbReference type="Pfam" id="PF00440">
    <property type="entry name" value="TetR_N"/>
    <property type="match status" value="1"/>
</dbReference>
<evidence type="ECO:0000256" key="2">
    <source>
        <dbReference type="ARBA" id="ARBA00023125"/>
    </source>
</evidence>
<dbReference type="InterPro" id="IPR001647">
    <property type="entry name" value="HTH_TetR"/>
</dbReference>
<feature type="domain" description="HTH tetR-type" evidence="6">
    <location>
        <begin position="35"/>
        <end position="95"/>
    </location>
</feature>
<evidence type="ECO:0000256" key="1">
    <source>
        <dbReference type="ARBA" id="ARBA00023015"/>
    </source>
</evidence>
<evidence type="ECO:0000256" key="5">
    <source>
        <dbReference type="SAM" id="MobiDB-lite"/>
    </source>
</evidence>
<dbReference type="Gene3D" id="1.10.357.10">
    <property type="entry name" value="Tetracycline Repressor, domain 2"/>
    <property type="match status" value="1"/>
</dbReference>
<feature type="region of interest" description="Disordered" evidence="5">
    <location>
        <begin position="1"/>
        <end position="36"/>
    </location>
</feature>
<name>A0ABR7LVS6_9ACTN</name>
<dbReference type="EMBL" id="JABVEC010000022">
    <property type="protein sequence ID" value="MBC6468879.1"/>
    <property type="molecule type" value="Genomic_DNA"/>
</dbReference>
<feature type="compositionally biased region" description="Low complexity" evidence="5">
    <location>
        <begin position="24"/>
        <end position="33"/>
    </location>
</feature>
<evidence type="ECO:0000256" key="3">
    <source>
        <dbReference type="ARBA" id="ARBA00023163"/>
    </source>
</evidence>
<proteinExistence type="predicted"/>
<protein>
    <submittedName>
        <fullName evidence="7">TetR/AcrR family transcriptional regulator</fullName>
    </submittedName>
</protein>
<keyword evidence="1" id="KW-0805">Transcription regulation</keyword>
<gene>
    <name evidence="7" type="ORF">HKK74_25795</name>
</gene>
<dbReference type="Gene3D" id="1.10.10.60">
    <property type="entry name" value="Homeodomain-like"/>
    <property type="match status" value="1"/>
</dbReference>
<evidence type="ECO:0000256" key="4">
    <source>
        <dbReference type="PROSITE-ProRule" id="PRU00335"/>
    </source>
</evidence>
<dbReference type="InterPro" id="IPR036271">
    <property type="entry name" value="Tet_transcr_reg_TetR-rel_C_sf"/>
</dbReference>
<comment type="caution">
    <text evidence="7">The sequence shown here is derived from an EMBL/GenBank/DDBJ whole genome shotgun (WGS) entry which is preliminary data.</text>
</comment>
<reference evidence="7 8" key="1">
    <citation type="submission" date="2020-06" db="EMBL/GenBank/DDBJ databases">
        <title>Actinomadura xiongansis sp. nov., isolated from soil of Baiyangdian.</title>
        <authorList>
            <person name="Zhang X."/>
        </authorList>
    </citation>
    <scope>NUCLEOTIDE SEQUENCE [LARGE SCALE GENOMIC DNA]</scope>
    <source>
        <strain evidence="7 8">HBUM206468</strain>
    </source>
</reference>
<keyword evidence="2 4" id="KW-0238">DNA-binding</keyword>
<dbReference type="InterPro" id="IPR009057">
    <property type="entry name" value="Homeodomain-like_sf"/>
</dbReference>
<dbReference type="PANTHER" id="PTHR30055:SF148">
    <property type="entry name" value="TETR-FAMILY TRANSCRIPTIONAL REGULATOR"/>
    <property type="match status" value="1"/>
</dbReference>
<feature type="DNA-binding region" description="H-T-H motif" evidence="4">
    <location>
        <begin position="58"/>
        <end position="77"/>
    </location>
</feature>
<dbReference type="PANTHER" id="PTHR30055">
    <property type="entry name" value="HTH-TYPE TRANSCRIPTIONAL REGULATOR RUTR"/>
    <property type="match status" value="1"/>
</dbReference>